<comment type="caution">
    <text evidence="3">The sequence shown here is derived from an EMBL/GenBank/DDBJ whole genome shotgun (WGS) entry which is preliminary data.</text>
</comment>
<dbReference type="PRINTS" id="PR01438">
    <property type="entry name" value="UNVRSLSTRESS"/>
</dbReference>
<dbReference type="AlphaFoldDB" id="A0A917LPI0"/>
<organism evidence="3 4">
    <name type="scientific">Bizionia arctica</name>
    <dbReference type="NCBI Taxonomy" id="1495645"/>
    <lineage>
        <taxon>Bacteria</taxon>
        <taxon>Pseudomonadati</taxon>
        <taxon>Bacteroidota</taxon>
        <taxon>Flavobacteriia</taxon>
        <taxon>Flavobacteriales</taxon>
        <taxon>Flavobacteriaceae</taxon>
        <taxon>Bizionia</taxon>
    </lineage>
</organism>
<evidence type="ECO:0000313" key="4">
    <source>
        <dbReference type="Proteomes" id="UP000625976"/>
    </source>
</evidence>
<dbReference type="Gene3D" id="3.40.50.620">
    <property type="entry name" value="HUPs"/>
    <property type="match status" value="2"/>
</dbReference>
<sequence>MKTILVPTDFSETANYALEVAVQLSKKTNSKLVLLHMLEIKDHLLPSVSETNDVINPILSSGGNPPAAVFYMKLAHKNFEALREHKFLEGVTYEEAIQNHLNFNEINTTAKKYQADIIVMGSHGATGLKEVFVGSHTEKVVRSSEIPVIVIKNKHLDFNVKNLVFVTDLKTDTLSTLKKAFAFCKQLDAKLYLLHINTPGDAFMTSNDIDEKINHLVKEAGFDPNKFEVQKYNDRDIEKGIINFSKSIGADLIAIPTHARRGLAHFFNHNLSEEMVNHFDIPVITFKID</sequence>
<evidence type="ECO:0000259" key="2">
    <source>
        <dbReference type="Pfam" id="PF00582"/>
    </source>
</evidence>
<dbReference type="EMBL" id="BMFQ01000002">
    <property type="protein sequence ID" value="GGG49053.1"/>
    <property type="molecule type" value="Genomic_DNA"/>
</dbReference>
<dbReference type="Pfam" id="PF00582">
    <property type="entry name" value="Usp"/>
    <property type="match status" value="2"/>
</dbReference>
<dbReference type="InterPro" id="IPR014729">
    <property type="entry name" value="Rossmann-like_a/b/a_fold"/>
</dbReference>
<dbReference type="PANTHER" id="PTHR46268:SF6">
    <property type="entry name" value="UNIVERSAL STRESS PROTEIN UP12"/>
    <property type="match status" value="1"/>
</dbReference>
<protein>
    <submittedName>
        <fullName evidence="3">Universal stress protein UspA</fullName>
    </submittedName>
</protein>
<name>A0A917LPI0_9FLAO</name>
<dbReference type="InterPro" id="IPR006015">
    <property type="entry name" value="Universal_stress_UspA"/>
</dbReference>
<reference evidence="3" key="2">
    <citation type="submission" date="2020-09" db="EMBL/GenBank/DDBJ databases">
        <authorList>
            <person name="Sun Q."/>
            <person name="Zhou Y."/>
        </authorList>
    </citation>
    <scope>NUCLEOTIDE SEQUENCE</scope>
    <source>
        <strain evidence="3">CGMCC 1.12751</strain>
    </source>
</reference>
<dbReference type="CDD" id="cd00293">
    <property type="entry name" value="USP-like"/>
    <property type="match status" value="2"/>
</dbReference>
<dbReference type="Proteomes" id="UP000625976">
    <property type="component" value="Unassembled WGS sequence"/>
</dbReference>
<feature type="domain" description="UspA" evidence="2">
    <location>
        <begin position="161"/>
        <end position="286"/>
    </location>
</feature>
<evidence type="ECO:0000313" key="3">
    <source>
        <dbReference type="EMBL" id="GGG49053.1"/>
    </source>
</evidence>
<reference evidence="3" key="1">
    <citation type="journal article" date="2014" name="Int. J. Syst. Evol. Microbiol.">
        <title>Complete genome sequence of Corynebacterium casei LMG S-19264T (=DSM 44701T), isolated from a smear-ripened cheese.</title>
        <authorList>
            <consortium name="US DOE Joint Genome Institute (JGI-PGF)"/>
            <person name="Walter F."/>
            <person name="Albersmeier A."/>
            <person name="Kalinowski J."/>
            <person name="Ruckert C."/>
        </authorList>
    </citation>
    <scope>NUCLEOTIDE SEQUENCE</scope>
    <source>
        <strain evidence="3">CGMCC 1.12751</strain>
    </source>
</reference>
<comment type="similarity">
    <text evidence="1">Belongs to the universal stress protein A family.</text>
</comment>
<dbReference type="RefSeq" id="WP_188464447.1">
    <property type="nucleotide sequence ID" value="NZ_BMFQ01000002.1"/>
</dbReference>
<feature type="domain" description="UspA" evidence="2">
    <location>
        <begin position="1"/>
        <end position="152"/>
    </location>
</feature>
<dbReference type="SUPFAM" id="SSF52402">
    <property type="entry name" value="Adenine nucleotide alpha hydrolases-like"/>
    <property type="match status" value="2"/>
</dbReference>
<accession>A0A917LPI0</accession>
<dbReference type="PANTHER" id="PTHR46268">
    <property type="entry name" value="STRESS RESPONSE PROTEIN NHAX"/>
    <property type="match status" value="1"/>
</dbReference>
<evidence type="ECO:0000256" key="1">
    <source>
        <dbReference type="ARBA" id="ARBA00008791"/>
    </source>
</evidence>
<proteinExistence type="inferred from homology"/>
<gene>
    <name evidence="3" type="primary">uspA</name>
    <name evidence="3" type="ORF">GCM10010976_20490</name>
</gene>
<keyword evidence="4" id="KW-1185">Reference proteome</keyword>
<dbReference type="InterPro" id="IPR006016">
    <property type="entry name" value="UspA"/>
</dbReference>